<evidence type="ECO:0000313" key="8">
    <source>
        <dbReference type="EMBL" id="SFN70734.1"/>
    </source>
</evidence>
<keyword evidence="5" id="KW-0732">Signal</keyword>
<feature type="compositionally biased region" description="Basic and acidic residues" evidence="4">
    <location>
        <begin position="793"/>
        <end position="807"/>
    </location>
</feature>
<protein>
    <submittedName>
        <fullName evidence="8">Outer membrane receptor proteins, mostly Fe transport</fullName>
    </submittedName>
</protein>
<dbReference type="AlphaFoldDB" id="A0A1I5B7P8"/>
<evidence type="ECO:0000256" key="3">
    <source>
        <dbReference type="ARBA" id="ARBA00023237"/>
    </source>
</evidence>
<dbReference type="InterPro" id="IPR041700">
    <property type="entry name" value="OMP_b-brl_3"/>
</dbReference>
<evidence type="ECO:0000259" key="6">
    <source>
        <dbReference type="Pfam" id="PF07715"/>
    </source>
</evidence>
<keyword evidence="3" id="KW-0998">Cell outer membrane</keyword>
<keyword evidence="2" id="KW-0472">Membrane</keyword>
<dbReference type="Pfam" id="PF14905">
    <property type="entry name" value="OMP_b-brl_3"/>
    <property type="match status" value="1"/>
</dbReference>
<dbReference type="Gene3D" id="2.60.40.1120">
    <property type="entry name" value="Carboxypeptidase-like, regulatory domain"/>
    <property type="match status" value="1"/>
</dbReference>
<dbReference type="PANTHER" id="PTHR40980:SF3">
    <property type="entry name" value="TONB-DEPENDENT RECEPTOR-LIKE BETA-BARREL DOMAIN-CONTAINING PROTEIN"/>
    <property type="match status" value="1"/>
</dbReference>
<dbReference type="Gene3D" id="2.40.170.20">
    <property type="entry name" value="TonB-dependent receptor, beta-barrel domain"/>
    <property type="match status" value="1"/>
</dbReference>
<evidence type="ECO:0000313" key="9">
    <source>
        <dbReference type="Proteomes" id="UP000199153"/>
    </source>
</evidence>
<dbReference type="OrthoDB" id="8764943at2"/>
<dbReference type="InterPro" id="IPR008969">
    <property type="entry name" value="CarboxyPept-like_regulatory"/>
</dbReference>
<keyword evidence="9" id="KW-1185">Reference proteome</keyword>
<dbReference type="STRING" id="287099.SAMN05660413_02238"/>
<dbReference type="SUPFAM" id="SSF49464">
    <property type="entry name" value="Carboxypeptidase regulatory domain-like"/>
    <property type="match status" value="1"/>
</dbReference>
<keyword evidence="8" id="KW-0675">Receptor</keyword>
<dbReference type="InterPro" id="IPR036942">
    <property type="entry name" value="Beta-barrel_TonB_sf"/>
</dbReference>
<dbReference type="InterPro" id="IPR037066">
    <property type="entry name" value="Plug_dom_sf"/>
</dbReference>
<dbReference type="Pfam" id="PF13715">
    <property type="entry name" value="CarbopepD_reg_2"/>
    <property type="match status" value="1"/>
</dbReference>
<evidence type="ECO:0000256" key="2">
    <source>
        <dbReference type="ARBA" id="ARBA00023136"/>
    </source>
</evidence>
<gene>
    <name evidence="8" type="ORF">SAMN05660413_02238</name>
</gene>
<comment type="subcellular location">
    <subcellularLocation>
        <location evidence="1">Cell outer membrane</location>
    </subcellularLocation>
</comment>
<dbReference type="Proteomes" id="UP000199153">
    <property type="component" value="Unassembled WGS sequence"/>
</dbReference>
<feature type="domain" description="TonB-dependent receptor plug" evidence="6">
    <location>
        <begin position="145"/>
        <end position="222"/>
    </location>
</feature>
<dbReference type="GO" id="GO:0009279">
    <property type="term" value="C:cell outer membrane"/>
    <property type="evidence" value="ECO:0007669"/>
    <property type="project" value="UniProtKB-SubCell"/>
</dbReference>
<evidence type="ECO:0000256" key="5">
    <source>
        <dbReference type="SAM" id="SignalP"/>
    </source>
</evidence>
<dbReference type="InterPro" id="IPR012910">
    <property type="entry name" value="Plug_dom"/>
</dbReference>
<sequence>MKLYRNLFFSLCLLVSQFVLAQEGISGRLEDQKEETVPFATVSVIKLPDSTLVTGTTSDIEGNFILKPSEKGEYVLKFSAIGYADNFSDELKVSGPNFNYDLGVILLSEETTMLDEVMLKSWKPRMKVENGNVTMEVEGTTLAAGNNAYEMLVRAPGVSADQNGDFQLNGRSGVSVMLDGRLTYLSQEDLKNLLESMPAENIKSIEVMNNPPSKYDAEGSAGMLNINLKKNGLSGFNGSIYAGYTKGEPNLFNSGANLSFNKGKWSSFINLDVSEQGLVRDAEMERIYPEGGAIARTRQQGRQEYIKLVPSLMAGTDVELNETHSLGAMAQFSYTQKDDEWITDSELFDAGTNKLADIASENYKTEDVYNGRINFHYKINLDSLGTNISTDLDYAFLKKDIYSEFYNDYSFPDADSKNEILFNDSFSNYDIYAGKIDFNMPFRNGGNFDAGIKASKVISKSNLDFYLDEDGERVFQSQNSDSFNYEEEIYAAYASYSKKINDTWSLNAGLRLEQTNGLGISASMEEENKSDYFELFPNLQLNQRVSDNYKLTYSYNRRIKRPAYDRLNPFMFFVDPYNIVVGNPDLRPQFANSFSINQNFFGKYNLNLQYESIDDYNTEIFYLDQETGITRITGGNIDNYTSYMASLLAPVEIASFWNTNNTMVLNYQDNNTRIDGINVVNESLFYLLQSNHQINLPADFKLELNATLQGPTTVGIYFIEAQQWLDGGIKRSFMDDKLDVSLRFTDIFRSQDLQITSEIGQSQFNIDQYFNQQAVSLNLRYNFSKGNSKKKTHSTDALEEMGRAGAN</sequence>
<dbReference type="Gene3D" id="2.170.130.10">
    <property type="entry name" value="TonB-dependent receptor, plug domain"/>
    <property type="match status" value="1"/>
</dbReference>
<dbReference type="SUPFAM" id="SSF56935">
    <property type="entry name" value="Porins"/>
    <property type="match status" value="1"/>
</dbReference>
<feature type="chain" id="PRO_5011722448" evidence="5">
    <location>
        <begin position="22"/>
        <end position="807"/>
    </location>
</feature>
<evidence type="ECO:0000256" key="1">
    <source>
        <dbReference type="ARBA" id="ARBA00004442"/>
    </source>
</evidence>
<reference evidence="8 9" key="1">
    <citation type="submission" date="2016-10" db="EMBL/GenBank/DDBJ databases">
        <authorList>
            <person name="de Groot N.N."/>
        </authorList>
    </citation>
    <scope>NUCLEOTIDE SEQUENCE [LARGE SCALE GENOMIC DNA]</scope>
    <source>
        <strain evidence="8 9">DSM 17794</strain>
    </source>
</reference>
<feature type="domain" description="Outer membrane protein beta-barrel" evidence="7">
    <location>
        <begin position="380"/>
        <end position="781"/>
    </location>
</feature>
<evidence type="ECO:0000256" key="4">
    <source>
        <dbReference type="SAM" id="MobiDB-lite"/>
    </source>
</evidence>
<feature type="signal peptide" evidence="5">
    <location>
        <begin position="1"/>
        <end position="21"/>
    </location>
</feature>
<proteinExistence type="predicted"/>
<organism evidence="8 9">
    <name type="scientific">Salegentibacter flavus</name>
    <dbReference type="NCBI Taxonomy" id="287099"/>
    <lineage>
        <taxon>Bacteria</taxon>
        <taxon>Pseudomonadati</taxon>
        <taxon>Bacteroidota</taxon>
        <taxon>Flavobacteriia</taxon>
        <taxon>Flavobacteriales</taxon>
        <taxon>Flavobacteriaceae</taxon>
        <taxon>Salegentibacter</taxon>
    </lineage>
</organism>
<accession>A0A1I5B7P8</accession>
<feature type="region of interest" description="Disordered" evidence="4">
    <location>
        <begin position="786"/>
        <end position="807"/>
    </location>
</feature>
<name>A0A1I5B7P8_9FLAO</name>
<dbReference type="Pfam" id="PF07715">
    <property type="entry name" value="Plug"/>
    <property type="match status" value="1"/>
</dbReference>
<evidence type="ECO:0000259" key="7">
    <source>
        <dbReference type="Pfam" id="PF14905"/>
    </source>
</evidence>
<dbReference type="EMBL" id="FOVL01000013">
    <property type="protein sequence ID" value="SFN70734.1"/>
    <property type="molecule type" value="Genomic_DNA"/>
</dbReference>
<dbReference type="PANTHER" id="PTHR40980">
    <property type="entry name" value="PLUG DOMAIN-CONTAINING PROTEIN"/>
    <property type="match status" value="1"/>
</dbReference>